<name>A0A4C1XZB3_EUMVA</name>
<reference evidence="1 2" key="1">
    <citation type="journal article" date="2019" name="Commun. Biol.">
        <title>The bagworm genome reveals a unique fibroin gene that provides high tensile strength.</title>
        <authorList>
            <person name="Kono N."/>
            <person name="Nakamura H."/>
            <person name="Ohtoshi R."/>
            <person name="Tomita M."/>
            <person name="Numata K."/>
            <person name="Arakawa K."/>
        </authorList>
    </citation>
    <scope>NUCLEOTIDE SEQUENCE [LARGE SCALE GENOMIC DNA]</scope>
</reference>
<keyword evidence="2" id="KW-1185">Reference proteome</keyword>
<proteinExistence type="predicted"/>
<dbReference type="Proteomes" id="UP000299102">
    <property type="component" value="Unassembled WGS sequence"/>
</dbReference>
<gene>
    <name evidence="1" type="ORF">EVAR_38370_1</name>
</gene>
<comment type="caution">
    <text evidence="1">The sequence shown here is derived from an EMBL/GenBank/DDBJ whole genome shotgun (WGS) entry which is preliminary data.</text>
</comment>
<evidence type="ECO:0000313" key="1">
    <source>
        <dbReference type="EMBL" id="GBP67902.1"/>
    </source>
</evidence>
<evidence type="ECO:0000313" key="2">
    <source>
        <dbReference type="Proteomes" id="UP000299102"/>
    </source>
</evidence>
<sequence>MRIALSTKPNQRRCRLTVDVRSRRRDDNVRPPDALVEARGLWYDTTRVKNSCARDRDRTQRLPVVGKALIAEPSSIRAVID</sequence>
<dbReference type="EMBL" id="BGZK01000995">
    <property type="protein sequence ID" value="GBP67902.1"/>
    <property type="molecule type" value="Genomic_DNA"/>
</dbReference>
<dbReference type="AlphaFoldDB" id="A0A4C1XZB3"/>
<accession>A0A4C1XZB3</accession>
<protein>
    <submittedName>
        <fullName evidence="1">Uncharacterized protein</fullName>
    </submittedName>
</protein>
<organism evidence="1 2">
    <name type="scientific">Eumeta variegata</name>
    <name type="common">Bagworm moth</name>
    <name type="synonym">Eumeta japonica</name>
    <dbReference type="NCBI Taxonomy" id="151549"/>
    <lineage>
        <taxon>Eukaryota</taxon>
        <taxon>Metazoa</taxon>
        <taxon>Ecdysozoa</taxon>
        <taxon>Arthropoda</taxon>
        <taxon>Hexapoda</taxon>
        <taxon>Insecta</taxon>
        <taxon>Pterygota</taxon>
        <taxon>Neoptera</taxon>
        <taxon>Endopterygota</taxon>
        <taxon>Lepidoptera</taxon>
        <taxon>Glossata</taxon>
        <taxon>Ditrysia</taxon>
        <taxon>Tineoidea</taxon>
        <taxon>Psychidae</taxon>
        <taxon>Oiketicinae</taxon>
        <taxon>Eumeta</taxon>
    </lineage>
</organism>